<dbReference type="CDD" id="cd07302">
    <property type="entry name" value="CHD"/>
    <property type="match status" value="1"/>
</dbReference>
<keyword evidence="3" id="KW-0812">Transmembrane</keyword>
<feature type="transmembrane region" description="Helical" evidence="3">
    <location>
        <begin position="275"/>
        <end position="293"/>
    </location>
</feature>
<comment type="similarity">
    <text evidence="1">Belongs to the adenylyl cyclase class-3 family.</text>
</comment>
<dbReference type="Pfam" id="PF05226">
    <property type="entry name" value="CHASE2"/>
    <property type="match status" value="2"/>
</dbReference>
<dbReference type="InterPro" id="IPR029787">
    <property type="entry name" value="Nucleotide_cyclase"/>
</dbReference>
<reference evidence="5" key="1">
    <citation type="submission" date="2022-10" db="EMBL/GenBank/DDBJ databases">
        <title>The WGS of Solirubrobacter sp. CPCC 204708.</title>
        <authorList>
            <person name="Jiang Z."/>
        </authorList>
    </citation>
    <scope>NUCLEOTIDE SEQUENCE</scope>
    <source>
        <strain evidence="5">CPCC 204708</strain>
    </source>
</reference>
<evidence type="ECO:0000256" key="1">
    <source>
        <dbReference type="ARBA" id="ARBA00005381"/>
    </source>
</evidence>
<dbReference type="Pfam" id="PF00211">
    <property type="entry name" value="Guanylate_cyc"/>
    <property type="match status" value="1"/>
</dbReference>
<dbReference type="RefSeq" id="WP_202956581.1">
    <property type="nucleotide sequence ID" value="NZ_JAPCID010000023.1"/>
</dbReference>
<evidence type="ECO:0000313" key="6">
    <source>
        <dbReference type="Proteomes" id="UP001147700"/>
    </source>
</evidence>
<feature type="transmembrane region" description="Helical" evidence="3">
    <location>
        <begin position="648"/>
        <end position="667"/>
    </location>
</feature>
<organism evidence="5 6">
    <name type="scientific">Solirubrobacter deserti</name>
    <dbReference type="NCBI Taxonomy" id="2282478"/>
    <lineage>
        <taxon>Bacteria</taxon>
        <taxon>Bacillati</taxon>
        <taxon>Actinomycetota</taxon>
        <taxon>Thermoleophilia</taxon>
        <taxon>Solirubrobacterales</taxon>
        <taxon>Solirubrobacteraceae</taxon>
        <taxon>Solirubrobacter</taxon>
    </lineage>
</organism>
<dbReference type="PROSITE" id="PS50125">
    <property type="entry name" value="GUANYLATE_CYCLASE_2"/>
    <property type="match status" value="1"/>
</dbReference>
<dbReference type="Proteomes" id="UP001147700">
    <property type="component" value="Unassembled WGS sequence"/>
</dbReference>
<dbReference type="InterPro" id="IPR001054">
    <property type="entry name" value="A/G_cyclase"/>
</dbReference>
<keyword evidence="3" id="KW-0472">Membrane</keyword>
<dbReference type="InterPro" id="IPR007890">
    <property type="entry name" value="CHASE2"/>
</dbReference>
<dbReference type="InterPro" id="IPR050697">
    <property type="entry name" value="Adenylyl/Guanylyl_Cyclase_3/4"/>
</dbReference>
<feature type="domain" description="Guanylate cyclase" evidence="4">
    <location>
        <begin position="764"/>
        <end position="897"/>
    </location>
</feature>
<sequence>MRRPGGMALVAIALIAATVGFVFHGTGWLGGAERASVDTRFSIRGEREASKDVVIVAMDDATLKAAGRYPLDRRSHARVIRNLTKAGAGVLAYDVQFTEESDNPDSDNALIEAVADSPRVVLATTEVADDGTTQIFGGGHGIAYSGATESASLLPADGDGVLRQMSMNIKGLPTLSVAAVRALPSFRGLIASDGRRPVDWAGPAGTFRQLRFSDVERNAFPAADVRGKLVVVGATAQAGKDFHRTPVDDHMPGPEATANAAATALAGFPLQASGWWLDALAILALALVVPLVCRWFGTMPAVIAGVLAVAVFLLVAQVLFNRGTIVSVVPPLAAAAAALVLTPFAHVPSRVPLGGPLERLGPRGANPRTRRLVAGSLLGAAALIVGLVLVLQATHALERLELSTVNYRFDVRGSEGPDEEQVLVAIDEYTYTAPPKPTWPFDRHDHADAIRNLLDAGAKVIAYDVQFSERSDDKRADAALEAAIEAARGKIVLATTEVRADGSYEVFGNPHRRGQPGPLMSFSGFPTDDDAKIRRVSRDKDGLPSLSVEVARLASGRPVTPPTAEDNWIDFPGPPETRRTISFAKVRDGLFDPSVVRGKIVMVGATANVNQDRHSTSTSGNTLMAGPEIHMAAVRTALEGYPLRSGPGWLNVLAVVLLGLLAPIAGLRLRVGPALAIGAAGIGVLLVGSQVLFQSEGVINHVAYPFIAGLAAMLVTGIVHGLTTALEREQARDAFARFVPEAVVDQVLADADGVRLGGVRGEATVMFSDLRGFTSFSETLEPERVIEALNKYLTEMSEAILDHGGTLVAYMGDGIMAVFGAPLKAADHADRALDAARDMLSRMDGFNGWLREQGLHDGFKMGIGLNSGPVMSGNVGSERRLEYTALGDTTNTAARLEGMTKGTPHQLYVADSTKQALTRPVDDLVEVGEAEVRGRKAKVKLWSLRESAALAAEEPELAANATQREP</sequence>
<evidence type="ECO:0000256" key="2">
    <source>
        <dbReference type="SAM" id="MobiDB-lite"/>
    </source>
</evidence>
<proteinExistence type="inferred from homology"/>
<feature type="transmembrane region" description="Helical" evidence="3">
    <location>
        <begin position="674"/>
        <end position="693"/>
    </location>
</feature>
<dbReference type="EMBL" id="JAPCID010000023">
    <property type="protein sequence ID" value="MDA0139303.1"/>
    <property type="molecule type" value="Genomic_DNA"/>
</dbReference>
<feature type="transmembrane region" description="Helical" evidence="3">
    <location>
        <begin position="372"/>
        <end position="391"/>
    </location>
</feature>
<feature type="transmembrane region" description="Helical" evidence="3">
    <location>
        <begin position="332"/>
        <end position="351"/>
    </location>
</feature>
<gene>
    <name evidence="5" type="ORF">OJ962_17505</name>
</gene>
<dbReference type="PANTHER" id="PTHR43081:SF1">
    <property type="entry name" value="ADENYLATE CYCLASE, TERMINAL-DIFFERENTIATION SPECIFIC"/>
    <property type="match status" value="1"/>
</dbReference>
<keyword evidence="6" id="KW-1185">Reference proteome</keyword>
<dbReference type="SUPFAM" id="SSF55073">
    <property type="entry name" value="Nucleotide cyclase"/>
    <property type="match status" value="1"/>
</dbReference>
<evidence type="ECO:0000313" key="5">
    <source>
        <dbReference type="EMBL" id="MDA0139303.1"/>
    </source>
</evidence>
<accession>A0ABT4RLJ5</accession>
<dbReference type="PANTHER" id="PTHR43081">
    <property type="entry name" value="ADENYLATE CYCLASE, TERMINAL-DIFFERENTIATION SPECIFIC-RELATED"/>
    <property type="match status" value="1"/>
</dbReference>
<feature type="region of interest" description="Disordered" evidence="2">
    <location>
        <begin position="507"/>
        <end position="526"/>
    </location>
</feature>
<keyword evidence="3" id="KW-1133">Transmembrane helix</keyword>
<feature type="transmembrane region" description="Helical" evidence="3">
    <location>
        <begin position="699"/>
        <end position="722"/>
    </location>
</feature>
<comment type="caution">
    <text evidence="5">The sequence shown here is derived from an EMBL/GenBank/DDBJ whole genome shotgun (WGS) entry which is preliminary data.</text>
</comment>
<evidence type="ECO:0000256" key="3">
    <source>
        <dbReference type="SAM" id="Phobius"/>
    </source>
</evidence>
<protein>
    <submittedName>
        <fullName evidence="5">Adenylate/guanylate cyclase domain-containing protein</fullName>
    </submittedName>
</protein>
<dbReference type="Gene3D" id="3.30.70.1230">
    <property type="entry name" value="Nucleotide cyclase"/>
    <property type="match status" value="1"/>
</dbReference>
<name>A0ABT4RLJ5_9ACTN</name>
<dbReference type="SMART" id="SM00044">
    <property type="entry name" value="CYCc"/>
    <property type="match status" value="1"/>
</dbReference>
<feature type="transmembrane region" description="Helical" evidence="3">
    <location>
        <begin position="300"/>
        <end position="320"/>
    </location>
</feature>
<evidence type="ECO:0000259" key="4">
    <source>
        <dbReference type="PROSITE" id="PS50125"/>
    </source>
</evidence>
<dbReference type="SMART" id="SM01080">
    <property type="entry name" value="CHASE2"/>
    <property type="match status" value="2"/>
</dbReference>